<protein>
    <recommendedName>
        <fullName evidence="3">Peptidase A1 domain-containing protein</fullName>
    </recommendedName>
</protein>
<dbReference type="InterPro" id="IPR032799">
    <property type="entry name" value="TAXi_C"/>
</dbReference>
<evidence type="ECO:0000313" key="5">
    <source>
        <dbReference type="Proteomes" id="UP001341840"/>
    </source>
</evidence>
<evidence type="ECO:0000256" key="2">
    <source>
        <dbReference type="SAM" id="SignalP"/>
    </source>
</evidence>
<dbReference type="InterPro" id="IPR021109">
    <property type="entry name" value="Peptidase_aspartic_dom_sf"/>
</dbReference>
<dbReference type="Pfam" id="PF14541">
    <property type="entry name" value="TAXi_C"/>
    <property type="match status" value="1"/>
</dbReference>
<organism evidence="4 5">
    <name type="scientific">Stylosanthes scabra</name>
    <dbReference type="NCBI Taxonomy" id="79078"/>
    <lineage>
        <taxon>Eukaryota</taxon>
        <taxon>Viridiplantae</taxon>
        <taxon>Streptophyta</taxon>
        <taxon>Embryophyta</taxon>
        <taxon>Tracheophyta</taxon>
        <taxon>Spermatophyta</taxon>
        <taxon>Magnoliopsida</taxon>
        <taxon>eudicotyledons</taxon>
        <taxon>Gunneridae</taxon>
        <taxon>Pentapetalae</taxon>
        <taxon>rosids</taxon>
        <taxon>fabids</taxon>
        <taxon>Fabales</taxon>
        <taxon>Fabaceae</taxon>
        <taxon>Papilionoideae</taxon>
        <taxon>50 kb inversion clade</taxon>
        <taxon>dalbergioids sensu lato</taxon>
        <taxon>Dalbergieae</taxon>
        <taxon>Pterocarpus clade</taxon>
        <taxon>Stylosanthes</taxon>
    </lineage>
</organism>
<dbReference type="EMBL" id="JASCZI010271993">
    <property type="protein sequence ID" value="MED6218940.1"/>
    <property type="molecule type" value="Genomic_DNA"/>
</dbReference>
<evidence type="ECO:0000259" key="3">
    <source>
        <dbReference type="PROSITE" id="PS51767"/>
    </source>
</evidence>
<evidence type="ECO:0000313" key="4">
    <source>
        <dbReference type="EMBL" id="MED6218940.1"/>
    </source>
</evidence>
<dbReference type="InterPro" id="IPR032861">
    <property type="entry name" value="TAXi_N"/>
</dbReference>
<feature type="signal peptide" evidence="2">
    <location>
        <begin position="1"/>
        <end position="26"/>
    </location>
</feature>
<comment type="similarity">
    <text evidence="1">Belongs to the peptidase A1 family.</text>
</comment>
<dbReference type="Proteomes" id="UP001341840">
    <property type="component" value="Unassembled WGS sequence"/>
</dbReference>
<dbReference type="InterPro" id="IPR001461">
    <property type="entry name" value="Aspartic_peptidase_A1"/>
</dbReference>
<dbReference type="PANTHER" id="PTHR13683:SF827">
    <property type="entry name" value="PEPTIDASE A1 DOMAIN-CONTAINING PROTEIN"/>
    <property type="match status" value="1"/>
</dbReference>
<dbReference type="SUPFAM" id="SSF50630">
    <property type="entry name" value="Acid proteases"/>
    <property type="match status" value="1"/>
</dbReference>
<evidence type="ECO:0000256" key="1">
    <source>
        <dbReference type="ARBA" id="ARBA00007447"/>
    </source>
</evidence>
<dbReference type="Gene3D" id="2.40.70.10">
    <property type="entry name" value="Acid Proteases"/>
    <property type="match status" value="2"/>
</dbReference>
<keyword evidence="2" id="KW-0732">Signal</keyword>
<reference evidence="4 5" key="1">
    <citation type="journal article" date="2023" name="Plants (Basel)">
        <title>Bridging the Gap: Combining Genomics and Transcriptomics Approaches to Understand Stylosanthes scabra, an Orphan Legume from the Brazilian Caatinga.</title>
        <authorList>
            <person name="Ferreira-Neto J.R.C."/>
            <person name="da Silva M.D."/>
            <person name="Binneck E."/>
            <person name="de Melo N.F."/>
            <person name="da Silva R.H."/>
            <person name="de Melo A.L.T.M."/>
            <person name="Pandolfi V."/>
            <person name="Bustamante F.O."/>
            <person name="Brasileiro-Vidal A.C."/>
            <person name="Benko-Iseppon A.M."/>
        </authorList>
    </citation>
    <scope>NUCLEOTIDE SEQUENCE [LARGE SCALE GENOMIC DNA]</scope>
    <source>
        <tissue evidence="4">Leaves</tissue>
    </source>
</reference>
<accession>A0ABU6Z9G4</accession>
<dbReference type="Pfam" id="PF14543">
    <property type="entry name" value="TAXi_N"/>
    <property type="match status" value="1"/>
</dbReference>
<keyword evidence="5" id="KW-1185">Reference proteome</keyword>
<dbReference type="InterPro" id="IPR001969">
    <property type="entry name" value="Aspartic_peptidase_AS"/>
</dbReference>
<feature type="domain" description="Peptidase A1" evidence="3">
    <location>
        <begin position="148"/>
        <end position="499"/>
    </location>
</feature>
<feature type="chain" id="PRO_5046237286" description="Peptidase A1 domain-containing protein" evidence="2">
    <location>
        <begin position="27"/>
        <end position="510"/>
    </location>
</feature>
<sequence>MAKVVTTIMLPLLLFLLMFCISLNNGGRVHSLEESMVMLNHAQISRRHRQQQHSIQACILPDSRRKNSAIILEMKEQEECPPPEEEQQKIKIDYWKKRIMLDDLRVRSMQNMFQRIMSSNNQNLLSLEASKSSQIPLNLGQNFNILNYVVTLQLGNQKRTMIVDTGSDISWVQCEPCRSCYNQKESLFNPLTSPSYQSVPCNSKPCQTLHNTNQPIFCNKLNNYNTTCDYVVNYGDGSISMGELGTENVTLGDMSLNNIVFGCGRENKGMFGNSSGVLGLGRGPLSLASQGSDKFGGVFSYCLPFSMNGETSGSLVFGDEPLAFNNLTPIAYTKMVQNPFLPNHYMLNLVGIQVGVLGISIGYGREVVIDSGTVITRLPPSIYNMLKEAFLRQFKGYSRVPGVAILDTCLDLKGTQQVTVPNIRMIYEGEEGNNNNNAVLNVDPSGVLIIVREDGSHDLKFCLPFASLSYDHEVPIIGNLQQRNNRVIYDTKLSRVGFAKERCSFNGMVS</sequence>
<comment type="caution">
    <text evidence="4">The sequence shown here is derived from an EMBL/GenBank/DDBJ whole genome shotgun (WGS) entry which is preliminary data.</text>
</comment>
<proteinExistence type="inferred from homology"/>
<name>A0ABU6Z9G4_9FABA</name>
<gene>
    <name evidence="4" type="ORF">PIB30_031167</name>
</gene>
<dbReference type="PANTHER" id="PTHR13683">
    <property type="entry name" value="ASPARTYL PROTEASES"/>
    <property type="match status" value="1"/>
</dbReference>
<dbReference type="InterPro" id="IPR033121">
    <property type="entry name" value="PEPTIDASE_A1"/>
</dbReference>
<dbReference type="PROSITE" id="PS00141">
    <property type="entry name" value="ASP_PROTEASE"/>
    <property type="match status" value="1"/>
</dbReference>
<dbReference type="PROSITE" id="PS51767">
    <property type="entry name" value="PEPTIDASE_A1"/>
    <property type="match status" value="1"/>
</dbReference>